<dbReference type="Gene3D" id="3.30.930.10">
    <property type="entry name" value="Bira Bifunctional Protein, Domain 2"/>
    <property type="match status" value="1"/>
</dbReference>
<dbReference type="GO" id="GO:0005739">
    <property type="term" value="C:mitochondrion"/>
    <property type="evidence" value="ECO:0007669"/>
    <property type="project" value="TreeGrafter"/>
</dbReference>
<dbReference type="GO" id="GO:0006421">
    <property type="term" value="P:asparaginyl-tRNA aminoacylation"/>
    <property type="evidence" value="ECO:0007669"/>
    <property type="project" value="InterPro"/>
</dbReference>
<dbReference type="SUPFAM" id="SSF50249">
    <property type="entry name" value="Nucleic acid-binding proteins"/>
    <property type="match status" value="1"/>
</dbReference>
<comment type="similarity">
    <text evidence="1">Belongs to the class-II aminoacyl-tRNA synthetase family.</text>
</comment>
<evidence type="ECO:0000256" key="3">
    <source>
        <dbReference type="ARBA" id="ARBA00022598"/>
    </source>
</evidence>
<dbReference type="PROSITE" id="PS50862">
    <property type="entry name" value="AA_TRNA_LIGASE_II"/>
    <property type="match status" value="1"/>
</dbReference>
<dbReference type="Pfam" id="PF00152">
    <property type="entry name" value="tRNA-synt_2"/>
    <property type="match status" value="1"/>
</dbReference>
<evidence type="ECO:0000259" key="8">
    <source>
        <dbReference type="PROSITE" id="PS50862"/>
    </source>
</evidence>
<comment type="caution">
    <text evidence="9">The sequence shown here is derived from an EMBL/GenBank/DDBJ whole genome shotgun (WGS) entry which is preliminary data.</text>
</comment>
<dbReference type="OrthoDB" id="43906at2759"/>
<dbReference type="InterPro" id="IPR004365">
    <property type="entry name" value="NA-bd_OB_tRNA"/>
</dbReference>
<dbReference type="EMBL" id="SWFT01000090">
    <property type="protein sequence ID" value="KAA8902391.1"/>
    <property type="molecule type" value="Genomic_DNA"/>
</dbReference>
<evidence type="ECO:0000256" key="5">
    <source>
        <dbReference type="ARBA" id="ARBA00022840"/>
    </source>
</evidence>
<dbReference type="CDD" id="cd04318">
    <property type="entry name" value="EcAsnRS_like_N"/>
    <property type="match status" value="1"/>
</dbReference>
<accession>A0A642UNQ1</accession>
<name>A0A642UNQ1_DIURU</name>
<keyword evidence="7" id="KW-0030">Aminoacyl-tRNA synthetase</keyword>
<dbReference type="PANTHER" id="PTHR22594:SF34">
    <property type="entry name" value="ASPARAGINE--TRNA LIGASE, MITOCHONDRIAL-RELATED"/>
    <property type="match status" value="1"/>
</dbReference>
<dbReference type="InterPro" id="IPR004364">
    <property type="entry name" value="Aa-tRNA-synt_II"/>
</dbReference>
<protein>
    <recommendedName>
        <fullName evidence="2">asparagine--tRNA ligase</fullName>
        <ecNumber evidence="2">6.1.1.22</ecNumber>
    </recommendedName>
</protein>
<dbReference type="Pfam" id="PF01336">
    <property type="entry name" value="tRNA_anti-codon"/>
    <property type="match status" value="1"/>
</dbReference>
<dbReference type="InterPro" id="IPR004522">
    <property type="entry name" value="Asn-tRNA-ligase"/>
</dbReference>
<dbReference type="AlphaFoldDB" id="A0A642UNQ1"/>
<keyword evidence="10" id="KW-1185">Reference proteome</keyword>
<evidence type="ECO:0000256" key="6">
    <source>
        <dbReference type="ARBA" id="ARBA00022917"/>
    </source>
</evidence>
<evidence type="ECO:0000256" key="2">
    <source>
        <dbReference type="ARBA" id="ARBA00012816"/>
    </source>
</evidence>
<dbReference type="InterPro" id="IPR002312">
    <property type="entry name" value="Asp/Asn-tRNA-synth_IIb"/>
</dbReference>
<dbReference type="InterPro" id="IPR045864">
    <property type="entry name" value="aa-tRNA-synth_II/BPL/LPL"/>
</dbReference>
<dbReference type="InterPro" id="IPR006195">
    <property type="entry name" value="aa-tRNA-synth_II"/>
</dbReference>
<reference evidence="9 10" key="1">
    <citation type="submission" date="2019-07" db="EMBL/GenBank/DDBJ databases">
        <title>Genome assembly of two rare yeast pathogens: Diutina rugosa and Trichomonascus ciferrii.</title>
        <authorList>
            <person name="Mixao V."/>
            <person name="Saus E."/>
            <person name="Hansen A."/>
            <person name="Lass-Flor C."/>
            <person name="Gabaldon T."/>
        </authorList>
    </citation>
    <scope>NUCLEOTIDE SEQUENCE [LARGE SCALE GENOMIC DNA]</scope>
    <source>
        <strain evidence="9 10">CBS 613</strain>
    </source>
</reference>
<proteinExistence type="inferred from homology"/>
<dbReference type="CDD" id="cd00776">
    <property type="entry name" value="AsxRS_core"/>
    <property type="match status" value="1"/>
</dbReference>
<evidence type="ECO:0000256" key="1">
    <source>
        <dbReference type="ARBA" id="ARBA00008226"/>
    </source>
</evidence>
<dbReference type="EC" id="6.1.1.22" evidence="2"/>
<dbReference type="Proteomes" id="UP000449547">
    <property type="component" value="Unassembled WGS sequence"/>
</dbReference>
<dbReference type="PRINTS" id="PR01042">
    <property type="entry name" value="TRNASYNTHASP"/>
</dbReference>
<evidence type="ECO:0000313" key="10">
    <source>
        <dbReference type="Proteomes" id="UP000449547"/>
    </source>
</evidence>
<keyword evidence="4" id="KW-0547">Nucleotide-binding</keyword>
<dbReference type="Gene3D" id="2.40.50.140">
    <property type="entry name" value="Nucleic acid-binding proteins"/>
    <property type="match status" value="1"/>
</dbReference>
<keyword evidence="6" id="KW-0648">Protein biosynthesis</keyword>
<feature type="domain" description="Aminoacyl-transfer RNA synthetases class-II family profile" evidence="8">
    <location>
        <begin position="130"/>
        <end position="433"/>
    </location>
</feature>
<dbReference type="VEuPathDB" id="FungiDB:DIURU_002845"/>
<sequence>MLPNSIKQVLRQGAKSNVTVYGHVKSVRHSKNVGFADISDGSGKSMAAVFKDPSKFLEAYPLKVGQSIAAVGRVTESRGKGQEYELLMDSVKIIGDVPDSYPIQKKKINVQTLRSLPTLRHRTQTLASVLRLRSTLEARLSKFFVERDFIKVNPPVLTSSDCEGAGETFKVEKSSEFFEKDTYLTVSSQLHLEVLSQSLSRVWTLTPCFRAEMSHTNRHLSEFWMLEAEISFIDDVQQLTNFVESMIKSVVANDIPDLIDSRFDPKDREEISRRFELMRGQWNTITYSDAIDLIAKYMPGEANVVWGDSISTAHEKWLAGSHFKSPVFITDYPQEQKPFYMPKSKIFDESRPTVACFDLIIPEIGELVGGSLREWQLDPLKQEMLSRGMNIDDMQWYLSLRENGTVPHGGFGLGFERLVCYLSAMDNVKDVIPFPRVPESCTC</sequence>
<dbReference type="InterPro" id="IPR012340">
    <property type="entry name" value="NA-bd_OB-fold"/>
</dbReference>
<evidence type="ECO:0000256" key="7">
    <source>
        <dbReference type="ARBA" id="ARBA00023146"/>
    </source>
</evidence>
<organism evidence="9 10">
    <name type="scientific">Diutina rugosa</name>
    <name type="common">Yeast</name>
    <name type="synonym">Candida rugosa</name>
    <dbReference type="NCBI Taxonomy" id="5481"/>
    <lineage>
        <taxon>Eukaryota</taxon>
        <taxon>Fungi</taxon>
        <taxon>Dikarya</taxon>
        <taxon>Ascomycota</taxon>
        <taxon>Saccharomycotina</taxon>
        <taxon>Pichiomycetes</taxon>
        <taxon>Debaryomycetaceae</taxon>
        <taxon>Diutina</taxon>
    </lineage>
</organism>
<evidence type="ECO:0000313" key="9">
    <source>
        <dbReference type="EMBL" id="KAA8902391.1"/>
    </source>
</evidence>
<keyword evidence="3" id="KW-0436">Ligase</keyword>
<dbReference type="PANTHER" id="PTHR22594">
    <property type="entry name" value="ASPARTYL/LYSYL-TRNA SYNTHETASE"/>
    <property type="match status" value="1"/>
</dbReference>
<dbReference type="GeneID" id="54781496"/>
<dbReference type="SUPFAM" id="SSF55681">
    <property type="entry name" value="Class II aaRS and biotin synthetases"/>
    <property type="match status" value="1"/>
</dbReference>
<dbReference type="GO" id="GO:0005524">
    <property type="term" value="F:ATP binding"/>
    <property type="evidence" value="ECO:0007669"/>
    <property type="project" value="UniProtKB-KW"/>
</dbReference>
<dbReference type="NCBIfam" id="TIGR00457">
    <property type="entry name" value="asnS"/>
    <property type="match status" value="1"/>
</dbReference>
<dbReference type="NCBIfam" id="NF003037">
    <property type="entry name" value="PRK03932.1"/>
    <property type="match status" value="1"/>
</dbReference>
<dbReference type="GO" id="GO:0004816">
    <property type="term" value="F:asparagine-tRNA ligase activity"/>
    <property type="evidence" value="ECO:0007669"/>
    <property type="project" value="UniProtKB-EC"/>
</dbReference>
<dbReference type="GO" id="GO:0003676">
    <property type="term" value="F:nucleic acid binding"/>
    <property type="evidence" value="ECO:0007669"/>
    <property type="project" value="InterPro"/>
</dbReference>
<evidence type="ECO:0000256" key="4">
    <source>
        <dbReference type="ARBA" id="ARBA00022741"/>
    </source>
</evidence>
<gene>
    <name evidence="9" type="ORF">DIURU_002845</name>
</gene>
<keyword evidence="5" id="KW-0067">ATP-binding</keyword>
<dbReference type="OMA" id="PEMAFYD"/>
<dbReference type="RefSeq" id="XP_034012376.1">
    <property type="nucleotide sequence ID" value="XM_034155541.1"/>
</dbReference>